<feature type="transmembrane region" description="Helical" evidence="22">
    <location>
        <begin position="76"/>
        <end position="93"/>
    </location>
</feature>
<evidence type="ECO:0000256" key="1">
    <source>
        <dbReference type="ARBA" id="ARBA00004477"/>
    </source>
</evidence>
<comment type="pathway">
    <text evidence="3">Lipid metabolism.</text>
</comment>
<evidence type="ECO:0000256" key="9">
    <source>
        <dbReference type="ARBA" id="ARBA00022989"/>
    </source>
</evidence>
<dbReference type="GO" id="GO:0005789">
    <property type="term" value="C:endoplasmic reticulum membrane"/>
    <property type="evidence" value="ECO:0007669"/>
    <property type="project" value="UniProtKB-SubCell"/>
</dbReference>
<comment type="catalytic activity">
    <reaction evidence="20">
        <text>1-octadecanoyl-2-(9Z-octadecenoyl)-sn-glycero-3-phosphoethanolamine + L-serine = 1-octadecanoyl-2-(9Z-octadecenoyl)-sn-glycero-3-phospho-L-serine + ethanolamine</text>
        <dbReference type="Rhea" id="RHEA:40795"/>
        <dbReference type="ChEBI" id="CHEBI:33384"/>
        <dbReference type="ChEBI" id="CHEBI:57603"/>
        <dbReference type="ChEBI" id="CHEBI:75038"/>
        <dbReference type="ChEBI" id="CHEBI:78260"/>
    </reaction>
    <physiologicalReaction direction="left-to-right" evidence="20">
        <dbReference type="Rhea" id="RHEA:40796"/>
    </physiologicalReaction>
</comment>
<comment type="caution">
    <text evidence="23">The sequence shown here is derived from an EMBL/GenBank/DDBJ whole genome shotgun (WGS) entry which is preliminary data.</text>
</comment>
<comment type="catalytic activity">
    <reaction evidence="15">
        <text>1-hexadecanoyl-2-(4Z,7Z,10Z,13Z,16Z,19Z-docosahexaenoyl)-sn-glycero-3-phosphoethanolamine + L-serine = 1-hexadecanoyl-2-(4Z,7Z,10Z,13Z,16Z,19Z-docosahexaenoyl)-sn-glycero-3-phosphoserine + ethanolamine</text>
        <dbReference type="Rhea" id="RHEA:41488"/>
        <dbReference type="ChEBI" id="CHEBI:33384"/>
        <dbReference type="ChEBI" id="CHEBI:57603"/>
        <dbReference type="ChEBI" id="CHEBI:78261"/>
        <dbReference type="ChEBI" id="CHEBI:78262"/>
    </reaction>
    <physiologicalReaction direction="left-to-right" evidence="15">
        <dbReference type="Rhea" id="RHEA:41489"/>
    </physiologicalReaction>
</comment>
<dbReference type="EMBL" id="VSWD01000005">
    <property type="protein sequence ID" value="KAK3103672.1"/>
    <property type="molecule type" value="Genomic_DNA"/>
</dbReference>
<name>A0AA88YE58_PINIB</name>
<comment type="similarity">
    <text evidence="4 22">Belongs to the phosphatidyl serine synthase family.</text>
</comment>
<evidence type="ECO:0000256" key="11">
    <source>
        <dbReference type="ARBA" id="ARBA00023136"/>
    </source>
</evidence>
<evidence type="ECO:0000256" key="19">
    <source>
        <dbReference type="ARBA" id="ARBA00036623"/>
    </source>
</evidence>
<proteinExistence type="inferred from homology"/>
<reference evidence="23" key="1">
    <citation type="submission" date="2019-08" db="EMBL/GenBank/DDBJ databases">
        <title>The improved chromosome-level genome for the pearl oyster Pinctada fucata martensii using PacBio sequencing and Hi-C.</title>
        <authorList>
            <person name="Zheng Z."/>
        </authorList>
    </citation>
    <scope>NUCLEOTIDE SEQUENCE</scope>
    <source>
        <strain evidence="23">ZZ-2019</strain>
        <tissue evidence="23">Adductor muscle</tissue>
    </source>
</reference>
<evidence type="ECO:0000256" key="4">
    <source>
        <dbReference type="ARBA" id="ARBA00008671"/>
    </source>
</evidence>
<evidence type="ECO:0000256" key="5">
    <source>
        <dbReference type="ARBA" id="ARBA00022516"/>
    </source>
</evidence>
<comment type="catalytic activity">
    <reaction evidence="21">
        <text>1-(1Z-octadecenyl)-2-(5Z,8Z,11Z,14Z- eicosatetraenoyl)-sn-glycero-3-phosphoethanolamine + L-serine = 1-(1Z-octadecenyl)-2-(5Z,8Z,11Z,14Z-eicosatetraenoyl)-sn-glycero-3-phospho-L-serine + ethanolamine</text>
        <dbReference type="Rhea" id="RHEA:41604"/>
        <dbReference type="ChEBI" id="CHEBI:33384"/>
        <dbReference type="ChEBI" id="CHEBI:57603"/>
        <dbReference type="ChEBI" id="CHEBI:78342"/>
        <dbReference type="ChEBI" id="CHEBI:78343"/>
    </reaction>
    <physiologicalReaction direction="left-to-right" evidence="21">
        <dbReference type="Rhea" id="RHEA:41605"/>
    </physiologicalReaction>
</comment>
<evidence type="ECO:0000256" key="22">
    <source>
        <dbReference type="RuleBase" id="RU368094"/>
    </source>
</evidence>
<comment type="catalytic activity">
    <reaction evidence="16">
        <text>1-(1Z-octadecenyl)-2-(9Z-octadecenoyl)-sn-glycero-3-phosphoethanolamine + L-serine = 1-(1Z-octadecenyl)-2-(9Z-octadecenoyl)-sn-glycero-3-phospho-L-serine + ethanolamine</text>
        <dbReference type="Rhea" id="RHEA:41600"/>
        <dbReference type="ChEBI" id="CHEBI:33384"/>
        <dbReference type="ChEBI" id="CHEBI:57603"/>
        <dbReference type="ChEBI" id="CHEBI:78340"/>
        <dbReference type="ChEBI" id="CHEBI:78341"/>
    </reaction>
    <physiologicalReaction direction="left-to-right" evidence="16">
        <dbReference type="Rhea" id="RHEA:41601"/>
    </physiologicalReaction>
</comment>
<keyword evidence="7 22" id="KW-0812">Transmembrane</keyword>
<comment type="subcellular location">
    <subcellularLocation>
        <location evidence="1 22">Endoplasmic reticulum membrane</location>
        <topology evidence="1 22">Multi-pass membrane protein</topology>
    </subcellularLocation>
</comment>
<dbReference type="GO" id="GO:0006659">
    <property type="term" value="P:phosphatidylserine biosynthetic process"/>
    <property type="evidence" value="ECO:0007669"/>
    <property type="project" value="UniProtKB-UniRule"/>
</dbReference>
<comment type="catalytic activity">
    <reaction evidence="18">
        <text>1-octadecanoyl-2-(4Z,7Z,10Z,13Z,16Z,19Z-docosahexaenoyl)-sn-glycero-3-phosphoethanolamine + L-serine = 1-octadecanoyl-2-(4Z,7Z,10Z,13Z,16Z,19Z-docosahexaenoyl)-sn-glycero-3-phosphoserine + ethanolamine</text>
        <dbReference type="Rhea" id="RHEA:41492"/>
        <dbReference type="ChEBI" id="CHEBI:33384"/>
        <dbReference type="ChEBI" id="CHEBI:57603"/>
        <dbReference type="ChEBI" id="CHEBI:78265"/>
        <dbReference type="ChEBI" id="CHEBI:78266"/>
    </reaction>
    <physiologicalReaction direction="left-to-right" evidence="18">
        <dbReference type="Rhea" id="RHEA:41493"/>
    </physiologicalReaction>
</comment>
<dbReference type="PANTHER" id="PTHR15362:SF7">
    <property type="entry name" value="PHOSPHATIDYLSERINE SYNTHASE 2"/>
    <property type="match status" value="1"/>
</dbReference>
<organism evidence="23 24">
    <name type="scientific">Pinctada imbricata</name>
    <name type="common">Atlantic pearl-oyster</name>
    <name type="synonym">Pinctada martensii</name>
    <dbReference type="NCBI Taxonomy" id="66713"/>
    <lineage>
        <taxon>Eukaryota</taxon>
        <taxon>Metazoa</taxon>
        <taxon>Spiralia</taxon>
        <taxon>Lophotrochozoa</taxon>
        <taxon>Mollusca</taxon>
        <taxon>Bivalvia</taxon>
        <taxon>Autobranchia</taxon>
        <taxon>Pteriomorphia</taxon>
        <taxon>Pterioida</taxon>
        <taxon>Pterioidea</taxon>
        <taxon>Pteriidae</taxon>
        <taxon>Pinctada</taxon>
    </lineage>
</organism>
<evidence type="ECO:0000256" key="3">
    <source>
        <dbReference type="ARBA" id="ARBA00005189"/>
    </source>
</evidence>
<keyword evidence="8 22" id="KW-0256">Endoplasmic reticulum</keyword>
<comment type="function">
    <text evidence="22">Catalyzes a base-exchange reaction in which the polar head group of phosphatidylethanolamine (PE) is replaced by L-serine.</text>
</comment>
<feature type="transmembrane region" description="Helical" evidence="22">
    <location>
        <begin position="326"/>
        <end position="343"/>
    </location>
</feature>
<evidence type="ECO:0000256" key="6">
    <source>
        <dbReference type="ARBA" id="ARBA00022679"/>
    </source>
</evidence>
<dbReference type="Proteomes" id="UP001186944">
    <property type="component" value="Unassembled WGS sequence"/>
</dbReference>
<evidence type="ECO:0000313" key="24">
    <source>
        <dbReference type="Proteomes" id="UP001186944"/>
    </source>
</evidence>
<comment type="catalytic activity">
    <reaction evidence="14">
        <text>1-hexadecanoyl-2-(9Z-octadecenoyl)-sn-glycero-3-phosphoethanolamine + L-serine = 1-hexadecanoyl-2-(9Z-octadecenoyl)-sn-glycero-3-phospho-L-serine + ethanolamine</text>
        <dbReference type="Rhea" id="RHEA:41484"/>
        <dbReference type="ChEBI" id="CHEBI:33384"/>
        <dbReference type="ChEBI" id="CHEBI:57603"/>
        <dbReference type="ChEBI" id="CHEBI:73007"/>
        <dbReference type="ChEBI" id="CHEBI:75029"/>
    </reaction>
    <physiologicalReaction direction="left-to-right" evidence="14">
        <dbReference type="Rhea" id="RHEA:41485"/>
    </physiologicalReaction>
</comment>
<dbReference type="EC" id="2.7.8.29" evidence="22"/>
<evidence type="ECO:0000256" key="17">
    <source>
        <dbReference type="ARBA" id="ARBA00035955"/>
    </source>
</evidence>
<evidence type="ECO:0000256" key="13">
    <source>
        <dbReference type="ARBA" id="ARBA00023264"/>
    </source>
</evidence>
<feature type="transmembrane region" description="Helical" evidence="22">
    <location>
        <begin position="363"/>
        <end position="381"/>
    </location>
</feature>
<keyword evidence="11 22" id="KW-0472">Membrane</keyword>
<dbReference type="GO" id="GO:0106245">
    <property type="term" value="F:L-serine-phosphatidylethanolamine phosphatidyltransferase activity"/>
    <property type="evidence" value="ECO:0007669"/>
    <property type="project" value="UniProtKB-UniRule"/>
</dbReference>
<evidence type="ECO:0000256" key="14">
    <source>
        <dbReference type="ARBA" id="ARBA00035767"/>
    </source>
</evidence>
<feature type="transmembrane region" description="Helical" evidence="22">
    <location>
        <begin position="45"/>
        <end position="64"/>
    </location>
</feature>
<accession>A0AA88YE58</accession>
<protein>
    <recommendedName>
        <fullName evidence="22">Phosphatidylserine synthase</fullName>
        <ecNumber evidence="22">2.7.8.29</ecNumber>
    </recommendedName>
    <alternativeName>
        <fullName evidence="22">Serine-exchange enzyme</fullName>
    </alternativeName>
</protein>
<dbReference type="Pfam" id="PF03034">
    <property type="entry name" value="PSS"/>
    <property type="match status" value="1"/>
</dbReference>
<dbReference type="InterPro" id="IPR004277">
    <property type="entry name" value="PSS"/>
</dbReference>
<keyword evidence="12 22" id="KW-0594">Phospholipid biosynthesis</keyword>
<feature type="transmembrane region" description="Helical" evidence="22">
    <location>
        <begin position="295"/>
        <end position="314"/>
    </location>
</feature>
<comment type="pathway">
    <text evidence="2 22">Phospholipid metabolism; phosphatidylserine biosynthesis.</text>
</comment>
<evidence type="ECO:0000256" key="2">
    <source>
        <dbReference type="ARBA" id="ARBA00004916"/>
    </source>
</evidence>
<keyword evidence="6 22" id="KW-0808">Transferase</keyword>
<feature type="transmembrane region" description="Helical" evidence="22">
    <location>
        <begin position="194"/>
        <end position="212"/>
    </location>
</feature>
<comment type="catalytic activity">
    <reaction evidence="19">
        <text>1-(1Z-octadecenyl)-2-(4Z,7Z,10Z,13Z,16Z,19Z-docosahexaenoyl)-sn-glycero-3-phosphoethanolamine + L-serine = 1-(1Z-octadecenyl)-2-(4Z,7Z,10Z,13Z,16Z,19Z-docosahexaenoyl)-sn-glycero-3-phospho-L-serine + ethanolamine</text>
        <dbReference type="Rhea" id="RHEA:41496"/>
        <dbReference type="ChEBI" id="CHEBI:33384"/>
        <dbReference type="ChEBI" id="CHEBI:57603"/>
        <dbReference type="ChEBI" id="CHEBI:78263"/>
        <dbReference type="ChEBI" id="CHEBI:78264"/>
    </reaction>
    <physiologicalReaction direction="left-to-right" evidence="19">
        <dbReference type="Rhea" id="RHEA:41497"/>
    </physiologicalReaction>
</comment>
<evidence type="ECO:0000256" key="7">
    <source>
        <dbReference type="ARBA" id="ARBA00022692"/>
    </source>
</evidence>
<comment type="catalytic activity">
    <reaction evidence="17">
        <text>1-octadecanoyl-2-(5Z,8Z,11Z,14Z)-eicosatetraenoyl-sn-glycero-3-phosphoethanolamine + L-serine = 1-octadecanoyl-2-(5Z,8Z,11Z,14Z)-eicosatetraenoyl-sn-glycero-3-phosphoserine + ethanolamine</text>
        <dbReference type="Rhea" id="RHEA:41500"/>
        <dbReference type="ChEBI" id="CHEBI:33384"/>
        <dbReference type="ChEBI" id="CHEBI:57603"/>
        <dbReference type="ChEBI" id="CHEBI:78268"/>
        <dbReference type="ChEBI" id="CHEBI:78269"/>
    </reaction>
    <physiologicalReaction direction="left-to-right" evidence="17">
        <dbReference type="Rhea" id="RHEA:41501"/>
    </physiologicalReaction>
</comment>
<feature type="transmembrane region" description="Helical" evidence="22">
    <location>
        <begin position="224"/>
        <end position="243"/>
    </location>
</feature>
<dbReference type="AlphaFoldDB" id="A0AA88YE58"/>
<comment type="catalytic activity">
    <reaction evidence="22">
        <text>a 1,2-diacyl-sn-glycero-3-phosphoethanolamine + L-serine = a 1,2-diacyl-sn-glycero-3-phospho-L-serine + ethanolamine</text>
        <dbReference type="Rhea" id="RHEA:27606"/>
        <dbReference type="ChEBI" id="CHEBI:33384"/>
        <dbReference type="ChEBI" id="CHEBI:57262"/>
        <dbReference type="ChEBI" id="CHEBI:57603"/>
        <dbReference type="ChEBI" id="CHEBI:64612"/>
        <dbReference type="EC" id="2.7.8.29"/>
    </reaction>
</comment>
<evidence type="ECO:0000256" key="21">
    <source>
        <dbReference type="ARBA" id="ARBA00036733"/>
    </source>
</evidence>
<evidence type="ECO:0000256" key="20">
    <source>
        <dbReference type="ARBA" id="ARBA00036644"/>
    </source>
</evidence>
<evidence type="ECO:0000256" key="15">
    <source>
        <dbReference type="ARBA" id="ARBA00035833"/>
    </source>
</evidence>
<evidence type="ECO:0000256" key="10">
    <source>
        <dbReference type="ARBA" id="ARBA00023098"/>
    </source>
</evidence>
<evidence type="ECO:0000313" key="23">
    <source>
        <dbReference type="EMBL" id="KAK3103672.1"/>
    </source>
</evidence>
<keyword evidence="10 22" id="KW-0443">Lipid metabolism</keyword>
<feature type="transmembrane region" description="Helical" evidence="22">
    <location>
        <begin position="105"/>
        <end position="126"/>
    </location>
</feature>
<dbReference type="PANTHER" id="PTHR15362">
    <property type="entry name" value="PHOSPHATIDYLINOSITOL SYNTHASE"/>
    <property type="match status" value="1"/>
</dbReference>
<keyword evidence="24" id="KW-1185">Reference proteome</keyword>
<evidence type="ECO:0000256" key="16">
    <source>
        <dbReference type="ARBA" id="ARBA00035875"/>
    </source>
</evidence>
<keyword evidence="5 22" id="KW-0444">Lipid biosynthesis</keyword>
<gene>
    <name evidence="23" type="ORF">FSP39_020900</name>
</gene>
<evidence type="ECO:0000256" key="18">
    <source>
        <dbReference type="ARBA" id="ARBA00036428"/>
    </source>
</evidence>
<sequence>MSGSKCPLRSTKSIECMVSGNHKRSRKIGVQTLLNGLKSQQIKRAHTISVLVVFTCILFYVTLIEEQIDDSDYNTKRGLVAVVLTFLLFGVTQTPDGVFRRPHPAFWRLILCMSIVYELGLVWLLFQNASDARSLMKHFDDKLGVPLPEKAYGGNCLLYDPNATDPFHNIWDKFDGFVPTHFFGWWLKTLILRDWWLCTVISIMFEVLEYTLEHQLPNFSECWWDHWFMDAILCNGLGIYLGMKTLNYLSMKPYQWRGMWNIPTYSGKMKRFALQFTPYSWTDFDWRPLSSLSRWIAMLCVIAIFLLAELNTFYLKFVLWVPPEHYLCLTRLAFFLFMGAAGMRETFQYLDDPNCKKFGRQSWLTLIIIITELLITMKIDWQTISKPLHLIFRYFGSLDS</sequence>
<keyword evidence="13 22" id="KW-1208">Phospholipid metabolism</keyword>
<evidence type="ECO:0000256" key="12">
    <source>
        <dbReference type="ARBA" id="ARBA00023209"/>
    </source>
</evidence>
<evidence type="ECO:0000256" key="8">
    <source>
        <dbReference type="ARBA" id="ARBA00022824"/>
    </source>
</evidence>
<keyword evidence="9 22" id="KW-1133">Transmembrane helix</keyword>